<dbReference type="Proteomes" id="UP000314983">
    <property type="component" value="Chromosome 12"/>
</dbReference>
<evidence type="ECO:0000313" key="2">
    <source>
        <dbReference type="Proteomes" id="UP000314983"/>
    </source>
</evidence>
<organism evidence="1 2">
    <name type="scientific">Electrophorus electricus</name>
    <name type="common">Electric eel</name>
    <name type="synonym">Gymnotus electricus</name>
    <dbReference type="NCBI Taxonomy" id="8005"/>
    <lineage>
        <taxon>Eukaryota</taxon>
        <taxon>Metazoa</taxon>
        <taxon>Chordata</taxon>
        <taxon>Craniata</taxon>
        <taxon>Vertebrata</taxon>
        <taxon>Euteleostomi</taxon>
        <taxon>Actinopterygii</taxon>
        <taxon>Neopterygii</taxon>
        <taxon>Teleostei</taxon>
        <taxon>Ostariophysi</taxon>
        <taxon>Gymnotiformes</taxon>
        <taxon>Gymnotoidei</taxon>
        <taxon>Gymnotidae</taxon>
        <taxon>Electrophorus</taxon>
    </lineage>
</organism>
<accession>A0AAY5E9Z5</accession>
<proteinExistence type="predicted"/>
<reference evidence="1" key="3">
    <citation type="submission" date="2025-09" db="UniProtKB">
        <authorList>
            <consortium name="Ensembl"/>
        </authorList>
    </citation>
    <scope>IDENTIFICATION</scope>
</reference>
<reference evidence="1" key="2">
    <citation type="submission" date="2025-08" db="UniProtKB">
        <authorList>
            <consortium name="Ensembl"/>
        </authorList>
    </citation>
    <scope>IDENTIFICATION</scope>
</reference>
<evidence type="ECO:0000313" key="1">
    <source>
        <dbReference type="Ensembl" id="ENSEEEP00000053312.1"/>
    </source>
</evidence>
<name>A0AAY5E9Z5_ELEEL</name>
<evidence type="ECO:0008006" key="3">
    <source>
        <dbReference type="Google" id="ProtNLM"/>
    </source>
</evidence>
<sequence length="83" mass="9405">MDSKSDTETHHLGSMETDSGIISVQLLEFKTSLLEAVEELVNVYSQLKEAIVVLAEAVDMLSRYISQCTKKLKYMLVLKPDIW</sequence>
<reference evidence="1 2" key="1">
    <citation type="submission" date="2020-05" db="EMBL/GenBank/DDBJ databases">
        <title>Electrophorus electricus (electric eel) genome, fEleEle1, primary haplotype.</title>
        <authorList>
            <person name="Myers G."/>
            <person name="Meyer A."/>
            <person name="Fedrigo O."/>
            <person name="Formenti G."/>
            <person name="Rhie A."/>
            <person name="Tracey A."/>
            <person name="Sims Y."/>
            <person name="Jarvis E.D."/>
        </authorList>
    </citation>
    <scope>NUCLEOTIDE SEQUENCE [LARGE SCALE GENOMIC DNA]</scope>
</reference>
<dbReference type="Ensembl" id="ENSEEET00000059388.1">
    <property type="protein sequence ID" value="ENSEEEP00000053312.1"/>
    <property type="gene ID" value="ENSEEEG00000029143.1"/>
</dbReference>
<protein>
    <recommendedName>
        <fullName evidence="3">Synaptonemal complex central element protein 2</fullName>
    </recommendedName>
</protein>
<dbReference type="AlphaFoldDB" id="A0AAY5E9Z5"/>
<keyword evidence="2" id="KW-1185">Reference proteome</keyword>